<protein>
    <submittedName>
        <fullName evidence="3">Uncharacterized protein</fullName>
    </submittedName>
</protein>
<accession>A0A914IFQ2</accession>
<dbReference type="GO" id="GO:0051537">
    <property type="term" value="F:2 iron, 2 sulfur cluster binding"/>
    <property type="evidence" value="ECO:0007669"/>
    <property type="project" value="InterPro"/>
</dbReference>
<evidence type="ECO:0000313" key="2">
    <source>
        <dbReference type="Proteomes" id="UP000887572"/>
    </source>
</evidence>
<dbReference type="InterPro" id="IPR036922">
    <property type="entry name" value="Rieske_2Fe-2S_sf"/>
</dbReference>
<name>A0A914IFQ2_GLORO</name>
<proteinExistence type="predicted"/>
<evidence type="ECO:0000256" key="1">
    <source>
        <dbReference type="SAM" id="MobiDB-lite"/>
    </source>
</evidence>
<keyword evidence="2" id="KW-1185">Reference proteome</keyword>
<sequence length="290" mass="32485">MSATFADGYLRTDICGRTFADGYLRTDICGPPGWRTPATAEWLATQLEGRGGWRTPAPITAATPLEGRGCWRNPCPHRMLAPAGGEGALRMTPCPQHKWLATPLEGRGAGGPLPSPQNGHPLRWRGRALIDIDQFLSNRENVELLYLMFSRMLDRKIEEMQKARLDAGWEDDVKDDYMGIIGSTNKQVENGSICTQRLRKPTKFLLRRESSLPNRTTRLMMNGTMVDGTKDATLAARNGIEPTNRSRPQRKLSLPLPTRHLQWRVARQESERVNAWETNGPKIDGNKSGQ</sequence>
<dbReference type="SUPFAM" id="SSF50022">
    <property type="entry name" value="ISP domain"/>
    <property type="match status" value="1"/>
</dbReference>
<dbReference type="WBParaSite" id="Gr19_v10_g9477.t1">
    <property type="protein sequence ID" value="Gr19_v10_g9477.t1"/>
    <property type="gene ID" value="Gr19_v10_g9477"/>
</dbReference>
<dbReference type="Proteomes" id="UP000887572">
    <property type="component" value="Unplaced"/>
</dbReference>
<organism evidence="2 3">
    <name type="scientific">Globodera rostochiensis</name>
    <name type="common">Golden nematode worm</name>
    <name type="synonym">Heterodera rostochiensis</name>
    <dbReference type="NCBI Taxonomy" id="31243"/>
    <lineage>
        <taxon>Eukaryota</taxon>
        <taxon>Metazoa</taxon>
        <taxon>Ecdysozoa</taxon>
        <taxon>Nematoda</taxon>
        <taxon>Chromadorea</taxon>
        <taxon>Rhabditida</taxon>
        <taxon>Tylenchina</taxon>
        <taxon>Tylenchomorpha</taxon>
        <taxon>Tylenchoidea</taxon>
        <taxon>Heteroderidae</taxon>
        <taxon>Heteroderinae</taxon>
        <taxon>Globodera</taxon>
    </lineage>
</organism>
<evidence type="ECO:0000313" key="3">
    <source>
        <dbReference type="WBParaSite" id="Gr19_v10_g9477.t1"/>
    </source>
</evidence>
<reference evidence="3" key="1">
    <citation type="submission" date="2022-11" db="UniProtKB">
        <authorList>
            <consortium name="WormBaseParasite"/>
        </authorList>
    </citation>
    <scope>IDENTIFICATION</scope>
</reference>
<feature type="region of interest" description="Disordered" evidence="1">
    <location>
        <begin position="271"/>
        <end position="290"/>
    </location>
</feature>
<dbReference type="AlphaFoldDB" id="A0A914IFQ2"/>